<dbReference type="EMBL" id="JBAMMX010000019">
    <property type="protein sequence ID" value="KAK6921861.1"/>
    <property type="molecule type" value="Genomic_DNA"/>
</dbReference>
<dbReference type="EMBL" id="JBAMMX010000019">
    <property type="protein sequence ID" value="KAK6921860.1"/>
    <property type="molecule type" value="Genomic_DNA"/>
</dbReference>
<comment type="caution">
    <text evidence="3">The sequence shown here is derived from an EMBL/GenBank/DDBJ whole genome shotgun (WGS) entry which is preliminary data.</text>
</comment>
<dbReference type="SMART" id="SM00743">
    <property type="entry name" value="Agenet"/>
    <property type="match status" value="2"/>
</dbReference>
<sequence length="346" mass="38595">MGVMRFRKGYKVEVLSKEDSPSGSWRSAEIVSSNGKTYRVRYDSNSGSIGESIVVTVPRKVVRPFPPPTGSMKSWTVGDTVEVYNNGSWKAAMVSKVIGEVTFMVRLVDSSQEIQVNKLHMRVQQAWEDGTWTVIKKDLVKSEDVDTFQMCVNVTQTNAKVRSEARYGCLPAKGGVASQVPQTKKIPAGNARLSKKLKMEKGAKEGDGFIQDMFHPSSPHSVSSRTLKRRMPYSSSNIEMHAENKRMSVIVGGGTCQELAPEDLPFERIDSVAFPREDLGSEWKDVFQRSKVDDWICFLPLCVDTDYRRFTIRNAKYLGTVIMHQNLATSAHAMNLAGVLDENSLA</sequence>
<dbReference type="PANTHER" id="PTHR31917:SF5">
    <property type="entry name" value="OS02G0204500 PROTEIN"/>
    <property type="match status" value="1"/>
</dbReference>
<evidence type="ECO:0000259" key="2">
    <source>
        <dbReference type="SMART" id="SM00743"/>
    </source>
</evidence>
<gene>
    <name evidence="3" type="ORF">RJ641_012367</name>
    <name evidence="4" type="ORF">RJ641_012368</name>
</gene>
<keyword evidence="5" id="KW-1185">Reference proteome</keyword>
<dbReference type="AlphaFoldDB" id="A0AAN8UU31"/>
<organism evidence="3 5">
    <name type="scientific">Dillenia turbinata</name>
    <dbReference type="NCBI Taxonomy" id="194707"/>
    <lineage>
        <taxon>Eukaryota</taxon>
        <taxon>Viridiplantae</taxon>
        <taxon>Streptophyta</taxon>
        <taxon>Embryophyta</taxon>
        <taxon>Tracheophyta</taxon>
        <taxon>Spermatophyta</taxon>
        <taxon>Magnoliopsida</taxon>
        <taxon>eudicotyledons</taxon>
        <taxon>Gunneridae</taxon>
        <taxon>Pentapetalae</taxon>
        <taxon>Dilleniales</taxon>
        <taxon>Dilleniaceae</taxon>
        <taxon>Dillenia</taxon>
    </lineage>
</organism>
<dbReference type="Proteomes" id="UP001370490">
    <property type="component" value="Unassembled WGS sequence"/>
</dbReference>
<accession>A0AAN8UU31</accession>
<feature type="domain" description="Agenet" evidence="2">
    <location>
        <begin position="4"/>
        <end position="70"/>
    </location>
</feature>
<protein>
    <submittedName>
        <fullName evidence="3">Agenet-like domain</fullName>
    </submittedName>
</protein>
<evidence type="ECO:0000256" key="1">
    <source>
        <dbReference type="SAM" id="MobiDB-lite"/>
    </source>
</evidence>
<dbReference type="PANTHER" id="PTHR31917">
    <property type="entry name" value="AGENET DOMAIN-CONTAINING PROTEIN-RELATED"/>
    <property type="match status" value="1"/>
</dbReference>
<evidence type="ECO:0000313" key="3">
    <source>
        <dbReference type="EMBL" id="KAK6921860.1"/>
    </source>
</evidence>
<feature type="region of interest" description="Disordered" evidence="1">
    <location>
        <begin position="208"/>
        <end position="228"/>
    </location>
</feature>
<dbReference type="Pfam" id="PF05641">
    <property type="entry name" value="Agenet"/>
    <property type="match status" value="1"/>
</dbReference>
<evidence type="ECO:0000313" key="5">
    <source>
        <dbReference type="Proteomes" id="UP001370490"/>
    </source>
</evidence>
<feature type="domain" description="Agenet" evidence="2">
    <location>
        <begin position="73"/>
        <end position="129"/>
    </location>
</feature>
<reference evidence="3 5" key="1">
    <citation type="submission" date="2023-12" db="EMBL/GenBank/DDBJ databases">
        <title>A high-quality genome assembly for Dillenia turbinata (Dilleniales).</title>
        <authorList>
            <person name="Chanderbali A."/>
        </authorList>
    </citation>
    <scope>NUCLEOTIDE SEQUENCE [LARGE SCALE GENOMIC DNA]</scope>
    <source>
        <strain evidence="3">LSX21</strain>
        <tissue evidence="3">Leaf</tissue>
    </source>
</reference>
<dbReference type="InterPro" id="IPR014002">
    <property type="entry name" value="Agenet_dom_plant"/>
</dbReference>
<name>A0AAN8UU31_9MAGN</name>
<evidence type="ECO:0000313" key="4">
    <source>
        <dbReference type="EMBL" id="KAK6921861.1"/>
    </source>
</evidence>
<dbReference type="InterPro" id="IPR008395">
    <property type="entry name" value="Agenet-like_dom"/>
</dbReference>
<proteinExistence type="predicted"/>